<dbReference type="SUPFAM" id="SSF75005">
    <property type="entry name" value="Arabinanase/levansucrase/invertase"/>
    <property type="match status" value="1"/>
</dbReference>
<accession>A0A261FJW1</accession>
<dbReference type="Proteomes" id="UP000216352">
    <property type="component" value="Unassembled WGS sequence"/>
</dbReference>
<keyword evidence="5 6" id="KW-0326">Glycosidase</keyword>
<protein>
    <submittedName>
        <fullName evidence="7">Glycosyl hydrolase, family 43</fullName>
    </submittedName>
</protein>
<dbReference type="GO" id="GO:0004553">
    <property type="term" value="F:hydrolase activity, hydrolyzing O-glycosyl compounds"/>
    <property type="evidence" value="ECO:0007669"/>
    <property type="project" value="InterPro"/>
</dbReference>
<dbReference type="STRING" id="1603886.GCA_001895165_02305"/>
<dbReference type="GO" id="GO:0045493">
    <property type="term" value="P:xylan catabolic process"/>
    <property type="evidence" value="ECO:0007669"/>
    <property type="project" value="UniProtKB-KW"/>
</dbReference>
<keyword evidence="2" id="KW-0624">Polysaccharide degradation</keyword>
<name>A0A261FJW1_9BIFI</name>
<dbReference type="Gene3D" id="2.115.10.20">
    <property type="entry name" value="Glycosyl hydrolase domain, family 43"/>
    <property type="match status" value="1"/>
</dbReference>
<organism evidence="7 8">
    <name type="scientific">Bifidobacterium lemurum</name>
    <dbReference type="NCBI Taxonomy" id="1603886"/>
    <lineage>
        <taxon>Bacteria</taxon>
        <taxon>Bacillati</taxon>
        <taxon>Actinomycetota</taxon>
        <taxon>Actinomycetes</taxon>
        <taxon>Bifidobacteriales</taxon>
        <taxon>Bifidobacteriaceae</taxon>
        <taxon>Bifidobacterium</taxon>
    </lineage>
</organism>
<dbReference type="InterPro" id="IPR023296">
    <property type="entry name" value="Glyco_hydro_beta-prop_sf"/>
</dbReference>
<evidence type="ECO:0000256" key="4">
    <source>
        <dbReference type="ARBA" id="ARBA00023277"/>
    </source>
</evidence>
<comment type="similarity">
    <text evidence="1 6">Belongs to the glycosyl hydrolase 43 family.</text>
</comment>
<evidence type="ECO:0000256" key="6">
    <source>
        <dbReference type="RuleBase" id="RU361187"/>
    </source>
</evidence>
<evidence type="ECO:0000313" key="7">
    <source>
        <dbReference type="EMBL" id="OZG59444.1"/>
    </source>
</evidence>
<dbReference type="AlphaFoldDB" id="A0A261FJW1"/>
<evidence type="ECO:0000256" key="3">
    <source>
        <dbReference type="ARBA" id="ARBA00022801"/>
    </source>
</evidence>
<comment type="caution">
    <text evidence="7">The sequence shown here is derived from an EMBL/GenBank/DDBJ whole genome shotgun (WGS) entry which is preliminary data.</text>
</comment>
<keyword evidence="4" id="KW-0119">Carbohydrate metabolism</keyword>
<dbReference type="EMBL" id="MWWX01000022">
    <property type="protein sequence ID" value="OZG59444.1"/>
    <property type="molecule type" value="Genomic_DNA"/>
</dbReference>
<keyword evidence="8" id="KW-1185">Reference proteome</keyword>
<reference evidence="7 8" key="1">
    <citation type="journal article" date="2017" name="BMC Genomics">
        <title>Comparative genomic and phylogenomic analyses of the Bifidobacteriaceae family.</title>
        <authorList>
            <person name="Lugli G.A."/>
            <person name="Milani C."/>
            <person name="Turroni F."/>
            <person name="Duranti S."/>
            <person name="Mancabelli L."/>
            <person name="Mangifesta M."/>
            <person name="Ferrario C."/>
            <person name="Modesto M."/>
            <person name="Mattarelli P."/>
            <person name="Jiri K."/>
            <person name="van Sinderen D."/>
            <person name="Ventura M."/>
        </authorList>
    </citation>
    <scope>NUCLEOTIDE SEQUENCE [LARGE SCALE GENOMIC DNA]</scope>
    <source>
        <strain evidence="7 8">DSM 28807</strain>
    </source>
</reference>
<dbReference type="CDD" id="cd08981">
    <property type="entry name" value="GH43_Bt1873-like"/>
    <property type="match status" value="1"/>
</dbReference>
<dbReference type="PANTHER" id="PTHR43772">
    <property type="entry name" value="ENDO-1,4-BETA-XYLANASE"/>
    <property type="match status" value="1"/>
</dbReference>
<evidence type="ECO:0000256" key="2">
    <source>
        <dbReference type="ARBA" id="ARBA00022651"/>
    </source>
</evidence>
<evidence type="ECO:0000313" key="8">
    <source>
        <dbReference type="Proteomes" id="UP000216352"/>
    </source>
</evidence>
<keyword evidence="2" id="KW-0858">Xylan degradation</keyword>
<dbReference type="PANTHER" id="PTHR43772:SF2">
    <property type="entry name" value="PUTATIVE (AFU_ORTHOLOGUE AFUA_2G04480)-RELATED"/>
    <property type="match status" value="1"/>
</dbReference>
<gene>
    <name evidence="7" type="ORF">BLEM_2276</name>
</gene>
<dbReference type="InterPro" id="IPR006710">
    <property type="entry name" value="Glyco_hydro_43"/>
</dbReference>
<keyword evidence="3 6" id="KW-0378">Hydrolase</keyword>
<sequence>MNKKWDVTMNLEQINIRDPFVMEYDGSYYMYGTRAEGVWGEMDGFDCYVSDDCVQWNGPVEVFHKPEGFWAERAYWAPECYRRNGKFYLIATLADVEGRKSVNVLESESPVGPFVYLSRLTDPAQACIDGTLYEEDDKVYLVYSHSLEDVPEGNMDAVEVSSDLTHAIGNPFTVFRASDASWSVPVPFAKAEFGIDGPAYFSDGPFLEKTLQGKLVMLWSSWSEQGYSVGQAVSSDGSIRGQWVHEHKPLIGQGGHGMLFTGPDGKRYFAMHAQNDHEPEHPRFLEVAESEQGLAMRI</sequence>
<proteinExistence type="inferred from homology"/>
<dbReference type="RefSeq" id="WP_083570396.1">
    <property type="nucleotide sequence ID" value="NZ_BDIS01000038.1"/>
</dbReference>
<dbReference type="Pfam" id="PF04616">
    <property type="entry name" value="Glyco_hydro_43"/>
    <property type="match status" value="1"/>
</dbReference>
<evidence type="ECO:0000256" key="1">
    <source>
        <dbReference type="ARBA" id="ARBA00009865"/>
    </source>
</evidence>
<dbReference type="OrthoDB" id="9763933at2"/>
<dbReference type="InterPro" id="IPR052176">
    <property type="entry name" value="Glycosyl_Hydrlase_43_Enz"/>
</dbReference>
<evidence type="ECO:0000256" key="5">
    <source>
        <dbReference type="ARBA" id="ARBA00023295"/>
    </source>
</evidence>